<comment type="caution">
    <text evidence="3">The sequence shown here is derived from an EMBL/GenBank/DDBJ whole genome shotgun (WGS) entry which is preliminary data.</text>
</comment>
<dbReference type="PANTHER" id="PTHR23028">
    <property type="entry name" value="ACETYLTRANSFERASE"/>
    <property type="match status" value="1"/>
</dbReference>
<feature type="transmembrane region" description="Helical" evidence="1">
    <location>
        <begin position="34"/>
        <end position="58"/>
    </location>
</feature>
<feature type="transmembrane region" description="Helical" evidence="1">
    <location>
        <begin position="235"/>
        <end position="253"/>
    </location>
</feature>
<protein>
    <submittedName>
        <fullName evidence="3">Acyltransferase family protein</fullName>
    </submittedName>
</protein>
<accession>A0A7K1U0A5</accession>
<keyword evidence="3" id="KW-0808">Transferase</keyword>
<sequence length="366" mass="42354">MSDKRLNGLDHLRALAIILVFLFHYGRLFPSPQWVTAIGAFGWTGVDLFFVLSGYLIASQLFSDLQTEDGISFKDFFLKRFFRIVPAYLFTVAVYFLLPSFREREAPAPLWKYLTFTQNLGLDLRYQGTFSHAWSLCIEEQFYLLLPLVLILLSYFRLIKRGWILLLILFLGGFFIRAYNWHYQVSPFIADGEAWINWYKWIYYPTFTRLDGLLTGIFIAGVFQFRPALKERISRYGNGYLLLSIFILAAAWFVCTDTESFHASVYGFTLTDLGYGVMVLGAVSNTSILYKFRLPAASRLAILSYAIYLLHKITIHLTQLSLSKLHIEKDSNLMFVLCIITSVLAGLILNLFIEKPFLRLRNKLFL</sequence>
<keyword evidence="1" id="KW-0812">Transmembrane</keyword>
<gene>
    <name evidence="3" type="ORF">GO493_05970</name>
</gene>
<keyword evidence="1" id="KW-1133">Transmembrane helix</keyword>
<name>A0A7K1U0A5_9BACT</name>
<evidence type="ECO:0000259" key="2">
    <source>
        <dbReference type="Pfam" id="PF01757"/>
    </source>
</evidence>
<keyword evidence="4" id="KW-1185">Reference proteome</keyword>
<keyword evidence="3" id="KW-0012">Acyltransferase</keyword>
<dbReference type="AlphaFoldDB" id="A0A7K1U0A5"/>
<dbReference type="RefSeq" id="WP_157305176.1">
    <property type="nucleotide sequence ID" value="NZ_WRXN01000001.1"/>
</dbReference>
<dbReference type="InterPro" id="IPR050879">
    <property type="entry name" value="Acyltransferase_3"/>
</dbReference>
<feature type="transmembrane region" description="Helical" evidence="1">
    <location>
        <begin position="81"/>
        <end position="98"/>
    </location>
</feature>
<dbReference type="GO" id="GO:0016020">
    <property type="term" value="C:membrane"/>
    <property type="evidence" value="ECO:0007669"/>
    <property type="project" value="TreeGrafter"/>
</dbReference>
<dbReference type="EMBL" id="WRXN01000001">
    <property type="protein sequence ID" value="MVT07801.1"/>
    <property type="molecule type" value="Genomic_DNA"/>
</dbReference>
<dbReference type="GO" id="GO:0016747">
    <property type="term" value="F:acyltransferase activity, transferring groups other than amino-acyl groups"/>
    <property type="evidence" value="ECO:0007669"/>
    <property type="project" value="InterPro"/>
</dbReference>
<dbReference type="Proteomes" id="UP000461730">
    <property type="component" value="Unassembled WGS sequence"/>
</dbReference>
<evidence type="ECO:0000256" key="1">
    <source>
        <dbReference type="SAM" id="Phobius"/>
    </source>
</evidence>
<feature type="transmembrane region" description="Helical" evidence="1">
    <location>
        <begin position="133"/>
        <end position="156"/>
    </location>
</feature>
<dbReference type="Pfam" id="PF01757">
    <property type="entry name" value="Acyl_transf_3"/>
    <property type="match status" value="1"/>
</dbReference>
<feature type="transmembrane region" description="Helical" evidence="1">
    <location>
        <begin position="201"/>
        <end position="223"/>
    </location>
</feature>
<dbReference type="GO" id="GO:0009103">
    <property type="term" value="P:lipopolysaccharide biosynthetic process"/>
    <property type="evidence" value="ECO:0007669"/>
    <property type="project" value="TreeGrafter"/>
</dbReference>
<keyword evidence="1" id="KW-0472">Membrane</keyword>
<evidence type="ECO:0000313" key="4">
    <source>
        <dbReference type="Proteomes" id="UP000461730"/>
    </source>
</evidence>
<proteinExistence type="predicted"/>
<organism evidence="3 4">
    <name type="scientific">Chitinophaga tropicalis</name>
    <dbReference type="NCBI Taxonomy" id="2683588"/>
    <lineage>
        <taxon>Bacteria</taxon>
        <taxon>Pseudomonadati</taxon>
        <taxon>Bacteroidota</taxon>
        <taxon>Chitinophagia</taxon>
        <taxon>Chitinophagales</taxon>
        <taxon>Chitinophagaceae</taxon>
        <taxon>Chitinophaga</taxon>
    </lineage>
</organism>
<reference evidence="3 4" key="1">
    <citation type="submission" date="2019-12" db="EMBL/GenBank/DDBJ databases">
        <title>Chitinophaga sp. strain ysch24 (GDMCC 1.1355), whole genome shotgun sequence.</title>
        <authorList>
            <person name="Zhang X."/>
        </authorList>
    </citation>
    <scope>NUCLEOTIDE SEQUENCE [LARGE SCALE GENOMIC DNA]</scope>
    <source>
        <strain evidence="4">ysch24</strain>
    </source>
</reference>
<feature type="transmembrane region" description="Helical" evidence="1">
    <location>
        <begin position="302"/>
        <end position="322"/>
    </location>
</feature>
<feature type="transmembrane region" description="Helical" evidence="1">
    <location>
        <begin position="273"/>
        <end position="290"/>
    </location>
</feature>
<dbReference type="InterPro" id="IPR002656">
    <property type="entry name" value="Acyl_transf_3_dom"/>
</dbReference>
<feature type="domain" description="Acyltransferase 3" evidence="2">
    <location>
        <begin position="7"/>
        <end position="349"/>
    </location>
</feature>
<feature type="transmembrane region" description="Helical" evidence="1">
    <location>
        <begin position="12"/>
        <end position="28"/>
    </location>
</feature>
<dbReference type="PANTHER" id="PTHR23028:SF53">
    <property type="entry name" value="ACYL_TRANSF_3 DOMAIN-CONTAINING PROTEIN"/>
    <property type="match status" value="1"/>
</dbReference>
<feature type="transmembrane region" description="Helical" evidence="1">
    <location>
        <begin position="163"/>
        <end position="181"/>
    </location>
</feature>
<feature type="transmembrane region" description="Helical" evidence="1">
    <location>
        <begin position="334"/>
        <end position="353"/>
    </location>
</feature>
<evidence type="ECO:0000313" key="3">
    <source>
        <dbReference type="EMBL" id="MVT07801.1"/>
    </source>
</evidence>